<evidence type="ECO:0000259" key="4">
    <source>
        <dbReference type="Pfam" id="PF14372"/>
    </source>
</evidence>
<dbReference type="Proteomes" id="UP000235145">
    <property type="component" value="Unassembled WGS sequence"/>
</dbReference>
<dbReference type="SUPFAM" id="SSF53098">
    <property type="entry name" value="Ribonuclease H-like"/>
    <property type="match status" value="1"/>
</dbReference>
<dbReference type="Pfam" id="PF14372">
    <property type="entry name" value="hAT-like_RNase-H"/>
    <property type="match status" value="1"/>
</dbReference>
<dbReference type="InterPro" id="IPR052035">
    <property type="entry name" value="ZnF_BED_domain_contain"/>
</dbReference>
<feature type="region of interest" description="Disordered" evidence="2">
    <location>
        <begin position="13"/>
        <end position="41"/>
    </location>
</feature>
<dbReference type="AlphaFoldDB" id="A0A9R1VLL0"/>
<evidence type="ECO:0000256" key="2">
    <source>
        <dbReference type="SAM" id="MobiDB-lite"/>
    </source>
</evidence>
<dbReference type="InterPro" id="IPR025525">
    <property type="entry name" value="hAT-like_transposase_RNase-H"/>
</dbReference>
<feature type="domain" description="hAT-like transposase RNase-H fold" evidence="4">
    <location>
        <begin position="394"/>
        <end position="488"/>
    </location>
</feature>
<gene>
    <name evidence="5" type="ORF">LSAT_V11C500255360</name>
</gene>
<protein>
    <recommendedName>
        <fullName evidence="7">Zinc finger BED domain-containing protein RICESLEEPER 2-like</fullName>
    </recommendedName>
</protein>
<organism evidence="5 6">
    <name type="scientific">Lactuca sativa</name>
    <name type="common">Garden lettuce</name>
    <dbReference type="NCBI Taxonomy" id="4236"/>
    <lineage>
        <taxon>Eukaryota</taxon>
        <taxon>Viridiplantae</taxon>
        <taxon>Streptophyta</taxon>
        <taxon>Embryophyta</taxon>
        <taxon>Tracheophyta</taxon>
        <taxon>Spermatophyta</taxon>
        <taxon>Magnoliopsida</taxon>
        <taxon>eudicotyledons</taxon>
        <taxon>Gunneridae</taxon>
        <taxon>Pentapetalae</taxon>
        <taxon>asterids</taxon>
        <taxon>campanulids</taxon>
        <taxon>Asterales</taxon>
        <taxon>Asteraceae</taxon>
        <taxon>Cichorioideae</taxon>
        <taxon>Cichorieae</taxon>
        <taxon>Lactucinae</taxon>
        <taxon>Lactuca</taxon>
    </lineage>
</organism>
<evidence type="ECO:0000256" key="1">
    <source>
        <dbReference type="ARBA" id="ARBA00023125"/>
    </source>
</evidence>
<reference evidence="5 6" key="1">
    <citation type="journal article" date="2017" name="Nat. Commun.">
        <title>Genome assembly with in vitro proximity ligation data and whole-genome triplication in lettuce.</title>
        <authorList>
            <person name="Reyes-Chin-Wo S."/>
            <person name="Wang Z."/>
            <person name="Yang X."/>
            <person name="Kozik A."/>
            <person name="Arikit S."/>
            <person name="Song C."/>
            <person name="Xia L."/>
            <person name="Froenicke L."/>
            <person name="Lavelle D.O."/>
            <person name="Truco M.J."/>
            <person name="Xia R."/>
            <person name="Zhu S."/>
            <person name="Xu C."/>
            <person name="Xu H."/>
            <person name="Xu X."/>
            <person name="Cox K."/>
            <person name="Korf I."/>
            <person name="Meyers B.C."/>
            <person name="Michelmore R.W."/>
        </authorList>
    </citation>
    <scope>NUCLEOTIDE SEQUENCE [LARGE SCALE GENOMIC DNA]</scope>
    <source>
        <strain evidence="6">cv. Salinas</strain>
        <tissue evidence="5">Seedlings</tissue>
    </source>
</reference>
<dbReference type="GO" id="GO:0003677">
    <property type="term" value="F:DNA binding"/>
    <property type="evidence" value="ECO:0007669"/>
    <property type="project" value="UniProtKB-KW"/>
</dbReference>
<dbReference type="GO" id="GO:0046983">
    <property type="term" value="F:protein dimerization activity"/>
    <property type="evidence" value="ECO:0007669"/>
    <property type="project" value="InterPro"/>
</dbReference>
<dbReference type="EMBL" id="NBSK02000005">
    <property type="protein sequence ID" value="KAJ0208228.1"/>
    <property type="molecule type" value="Genomic_DNA"/>
</dbReference>
<evidence type="ECO:0000313" key="5">
    <source>
        <dbReference type="EMBL" id="KAJ0208228.1"/>
    </source>
</evidence>
<dbReference type="PANTHER" id="PTHR46481">
    <property type="entry name" value="ZINC FINGER BED DOMAIN-CONTAINING PROTEIN 4"/>
    <property type="match status" value="1"/>
</dbReference>
<dbReference type="PANTHER" id="PTHR46481:SF7">
    <property type="entry name" value="ZINC FINGER BED DOMAIN-CONTAINING PROTEIN RICESLEEPER 2-LIKE"/>
    <property type="match status" value="1"/>
</dbReference>
<dbReference type="SUPFAM" id="SSF140996">
    <property type="entry name" value="Hermes dimerisation domain"/>
    <property type="match status" value="1"/>
</dbReference>
<comment type="caution">
    <text evidence="5">The sequence shown here is derived from an EMBL/GenBank/DDBJ whole genome shotgun (WGS) entry which is preliminary data.</text>
</comment>
<sequence length="657" mass="76359">MKMILSETLNKNVTNIDDDSDNQDNVPHANKRKRQPNKPKTYYWKIGKDGKKKDMGDVSIALKILKSIQHVMAHQVEENITLSAKTSGEGSVETWKHDEAKIKKALLNLFVVGEVPFKFVQNEAFIEYTNALNGRVILPSRHTISRDVSNYYVEEKKKLYAFLSNTNHTINLTTDTWTSSCQRAEYMVITAYFIDKNWEMHKRIINFRQIETHKGEDVGRMLLNCIHVWGIKNVTTITVDNASSNNTAIEFLKRKLPNMYESGKNFQVRCTAHILNLIVRDSLNEHKYSVDCVQKAVRYIRNSTQRISRFKKCIKLCGLETNKFLCGDCPTRWNLTYDILKIALELREAFEKYELEDKEYARELGRVLEKADFDICKGVVGFLEKFKTKIEIVSASSKPLAHIFLREILDVDQHLREWETRPEFFLNGEDMRKKFDKYWGSFDKLNDYMYFAVLLDPQMKSSFIHHAFKTIINIREVEQKLEKFFMRYKELYGNESSQEERVGDVVPRDDGNGYLGAFLNVGGKSMSVENELKRYLREGVVTYTKDFDILQWWKHNNMRFPIVSRMAKDILGIQISTMASESAFSTSGRILDVYRTNLSSTIVEALVFTKDWVRKASKPIVDDIDDILHDDDIAYAIEEALLRAEYNNGKTTMTTDV</sequence>
<dbReference type="Pfam" id="PF05699">
    <property type="entry name" value="Dimer_Tnp_hAT"/>
    <property type="match status" value="1"/>
</dbReference>
<evidence type="ECO:0000313" key="6">
    <source>
        <dbReference type="Proteomes" id="UP000235145"/>
    </source>
</evidence>
<keyword evidence="1" id="KW-0238">DNA-binding</keyword>
<accession>A0A9R1VLL0</accession>
<dbReference type="InterPro" id="IPR008906">
    <property type="entry name" value="HATC_C_dom"/>
</dbReference>
<evidence type="ECO:0008006" key="7">
    <source>
        <dbReference type="Google" id="ProtNLM"/>
    </source>
</evidence>
<dbReference type="InterPro" id="IPR012337">
    <property type="entry name" value="RNaseH-like_sf"/>
</dbReference>
<name>A0A9R1VLL0_LACSA</name>
<evidence type="ECO:0000259" key="3">
    <source>
        <dbReference type="Pfam" id="PF05699"/>
    </source>
</evidence>
<proteinExistence type="predicted"/>
<keyword evidence="6" id="KW-1185">Reference proteome</keyword>
<feature type="domain" description="HAT C-terminal dimerisation" evidence="3">
    <location>
        <begin position="531"/>
        <end position="613"/>
    </location>
</feature>